<dbReference type="HAMAP" id="MF_00081">
    <property type="entry name" value="HrcA"/>
    <property type="match status" value="1"/>
</dbReference>
<dbReference type="Proteomes" id="UP000269226">
    <property type="component" value="Chromosome"/>
</dbReference>
<accession>A0A2Z5Y1R1</accession>
<keyword evidence="3 5" id="KW-0346">Stress response</keyword>
<organism evidence="7 8">
    <name type="scientific">Melissococcus plutonius</name>
    <dbReference type="NCBI Taxonomy" id="33970"/>
    <lineage>
        <taxon>Bacteria</taxon>
        <taxon>Bacillati</taxon>
        <taxon>Bacillota</taxon>
        <taxon>Bacilli</taxon>
        <taxon>Lactobacillales</taxon>
        <taxon>Enterococcaceae</taxon>
        <taxon>Melissococcus</taxon>
    </lineage>
</organism>
<dbReference type="EMBL" id="AP018492">
    <property type="protein sequence ID" value="BBC60797.1"/>
    <property type="molecule type" value="Genomic_DNA"/>
</dbReference>
<dbReference type="InterPro" id="IPR023120">
    <property type="entry name" value="WHTH_transcript_rep_HrcA_IDD"/>
</dbReference>
<keyword evidence="2 5" id="KW-0805">Transcription regulation</keyword>
<dbReference type="Gene3D" id="3.30.450.40">
    <property type="match status" value="1"/>
</dbReference>
<dbReference type="SUPFAM" id="SSF55781">
    <property type="entry name" value="GAF domain-like"/>
    <property type="match status" value="1"/>
</dbReference>
<evidence type="ECO:0000256" key="3">
    <source>
        <dbReference type="ARBA" id="ARBA00023016"/>
    </source>
</evidence>
<evidence type="ECO:0000256" key="5">
    <source>
        <dbReference type="HAMAP-Rule" id="MF_00081"/>
    </source>
</evidence>
<keyword evidence="4 5" id="KW-0804">Transcription</keyword>
<evidence type="ECO:0000256" key="2">
    <source>
        <dbReference type="ARBA" id="ARBA00023015"/>
    </source>
</evidence>
<dbReference type="Pfam" id="PF01628">
    <property type="entry name" value="HrcA"/>
    <property type="match status" value="1"/>
</dbReference>
<dbReference type="InterPro" id="IPR036390">
    <property type="entry name" value="WH_DNA-bd_sf"/>
</dbReference>
<comment type="function">
    <text evidence="5">Negative regulator of class I heat shock genes (grpE-dnaK-dnaJ and groELS operons). Prevents heat-shock induction of these operons.</text>
</comment>
<proteinExistence type="inferred from homology"/>
<gene>
    <name evidence="5" type="primary">hrcA</name>
    <name evidence="7" type="ORF">DAT561_0676</name>
</gene>
<dbReference type="PIRSF" id="PIRSF005485">
    <property type="entry name" value="HrcA"/>
    <property type="match status" value="1"/>
</dbReference>
<evidence type="ECO:0000259" key="6">
    <source>
        <dbReference type="Pfam" id="PF01628"/>
    </source>
</evidence>
<sequence>MITERQKNILRLIIQHYTNTGLPVGSKKLMEAGINSSSATIRNDMRVLEEEGLLLKTHLSSGRIPSMQGYRYYVDHLLQPEKIDQEMVQTIQYSFGQEFNEINDIIEKSTEILSKLTSYTAFSLGPEVKERKLTGFRMIPLNDRQVLAIVVTDKGNVENQVFFIPPNLSGEDLERMTKIINDKLVGQPLLTVYHRLRTEIPMILHRYFQTPDGVMNLFDTLLGQAFKERIFVSGRMNLLDFGVKQDIEQIKSVYSFMQDTNELAQLLNEAEKANTPPIAIQIGSEIGNDLLEDMSMITAVYEVSGHGKGVIALLGPTSMPYSHMFSLVNLFREELASKLDDYYRFLGE</sequence>
<dbReference type="AlphaFoldDB" id="A0A2Z5Y1R1"/>
<dbReference type="InterPro" id="IPR002571">
    <property type="entry name" value="HrcA"/>
</dbReference>
<dbReference type="PANTHER" id="PTHR34824">
    <property type="entry name" value="HEAT-INDUCIBLE TRANSCRIPTION REPRESSOR HRCA"/>
    <property type="match status" value="1"/>
</dbReference>
<reference evidence="7 8" key="1">
    <citation type="submission" date="2018-01" db="EMBL/GenBank/DDBJ databases">
        <title>Whole genome sequence of Melissococcus plutonius DAT561.</title>
        <authorList>
            <person name="Okumura K."/>
            <person name="Takamatsu D."/>
            <person name="Okura M."/>
        </authorList>
    </citation>
    <scope>NUCLEOTIDE SEQUENCE [LARGE SCALE GENOMIC DNA]</scope>
    <source>
        <strain evidence="7 8">DAT561</strain>
    </source>
</reference>
<evidence type="ECO:0000256" key="4">
    <source>
        <dbReference type="ARBA" id="ARBA00023163"/>
    </source>
</evidence>
<dbReference type="GO" id="GO:0003677">
    <property type="term" value="F:DNA binding"/>
    <property type="evidence" value="ECO:0007669"/>
    <property type="project" value="InterPro"/>
</dbReference>
<dbReference type="NCBIfam" id="TIGR00331">
    <property type="entry name" value="hrcA"/>
    <property type="match status" value="1"/>
</dbReference>
<evidence type="ECO:0000313" key="8">
    <source>
        <dbReference type="Proteomes" id="UP000269226"/>
    </source>
</evidence>
<protein>
    <recommendedName>
        <fullName evidence="5">Heat-inducible transcription repressor HrcA</fullName>
    </recommendedName>
</protein>
<name>A0A2Z5Y1R1_9ENTE</name>
<dbReference type="RefSeq" id="WP_015694799.1">
    <property type="nucleotide sequence ID" value="NZ_AP018492.1"/>
</dbReference>
<dbReference type="GO" id="GO:0045892">
    <property type="term" value="P:negative regulation of DNA-templated transcription"/>
    <property type="evidence" value="ECO:0007669"/>
    <property type="project" value="UniProtKB-UniRule"/>
</dbReference>
<comment type="similarity">
    <text evidence="5">Belongs to the HrcA family.</text>
</comment>
<dbReference type="SUPFAM" id="SSF46785">
    <property type="entry name" value="Winged helix' DNA-binding domain"/>
    <property type="match status" value="1"/>
</dbReference>
<dbReference type="PANTHER" id="PTHR34824:SF1">
    <property type="entry name" value="HEAT-INDUCIBLE TRANSCRIPTION REPRESSOR HRCA"/>
    <property type="match status" value="1"/>
</dbReference>
<keyword evidence="1 5" id="KW-0678">Repressor</keyword>
<dbReference type="Gene3D" id="3.30.390.60">
    <property type="entry name" value="Heat-inducible transcription repressor hrca homolog, domain 3"/>
    <property type="match status" value="1"/>
</dbReference>
<dbReference type="InterPro" id="IPR021153">
    <property type="entry name" value="HrcA_C"/>
</dbReference>
<feature type="domain" description="Heat-inducible transcription repressor HrcA C-terminal" evidence="6">
    <location>
        <begin position="104"/>
        <end position="324"/>
    </location>
</feature>
<dbReference type="InterPro" id="IPR036388">
    <property type="entry name" value="WH-like_DNA-bd_sf"/>
</dbReference>
<dbReference type="InterPro" id="IPR029016">
    <property type="entry name" value="GAF-like_dom_sf"/>
</dbReference>
<evidence type="ECO:0000256" key="1">
    <source>
        <dbReference type="ARBA" id="ARBA00022491"/>
    </source>
</evidence>
<evidence type="ECO:0000313" key="7">
    <source>
        <dbReference type="EMBL" id="BBC60797.1"/>
    </source>
</evidence>
<dbReference type="Gene3D" id="1.10.10.10">
    <property type="entry name" value="Winged helix-like DNA-binding domain superfamily/Winged helix DNA-binding domain"/>
    <property type="match status" value="1"/>
</dbReference>
<dbReference type="GeneID" id="57043233"/>